<keyword evidence="3" id="KW-1185">Reference proteome</keyword>
<evidence type="ECO:0000313" key="2">
    <source>
        <dbReference type="EMBL" id="KIM30052.1"/>
    </source>
</evidence>
<accession>A0A0C2XM53</accession>
<feature type="region of interest" description="Disordered" evidence="1">
    <location>
        <begin position="31"/>
        <end position="73"/>
    </location>
</feature>
<dbReference type="Proteomes" id="UP000054097">
    <property type="component" value="Unassembled WGS sequence"/>
</dbReference>
<protein>
    <submittedName>
        <fullName evidence="2">Uncharacterized protein</fullName>
    </submittedName>
</protein>
<reference evidence="3" key="2">
    <citation type="submission" date="2015-01" db="EMBL/GenBank/DDBJ databases">
        <title>Evolutionary Origins and Diversification of the Mycorrhizal Mutualists.</title>
        <authorList>
            <consortium name="DOE Joint Genome Institute"/>
            <consortium name="Mycorrhizal Genomics Consortium"/>
            <person name="Kohler A."/>
            <person name="Kuo A."/>
            <person name="Nagy L.G."/>
            <person name="Floudas D."/>
            <person name="Copeland A."/>
            <person name="Barry K.W."/>
            <person name="Cichocki N."/>
            <person name="Veneault-Fourrey C."/>
            <person name="LaButti K."/>
            <person name="Lindquist E.A."/>
            <person name="Lipzen A."/>
            <person name="Lundell T."/>
            <person name="Morin E."/>
            <person name="Murat C."/>
            <person name="Riley R."/>
            <person name="Ohm R."/>
            <person name="Sun H."/>
            <person name="Tunlid A."/>
            <person name="Henrissat B."/>
            <person name="Grigoriev I.V."/>
            <person name="Hibbett D.S."/>
            <person name="Martin F."/>
        </authorList>
    </citation>
    <scope>NUCLEOTIDE SEQUENCE [LARGE SCALE GENOMIC DNA]</scope>
    <source>
        <strain evidence="3">MAFF 305830</strain>
    </source>
</reference>
<dbReference type="HOGENOM" id="CLU_2706368_0_0_1"/>
<name>A0A0C2XM53_SERVB</name>
<gene>
    <name evidence="2" type="ORF">M408DRAFT_100516</name>
</gene>
<sequence>MSPQRRRVVYSKVTGGTSSKYERQKRQVFPTMNPHQSWQDRGRRARARRTKSRHPSRKGLKGDPETLSILVHS</sequence>
<evidence type="ECO:0000313" key="3">
    <source>
        <dbReference type="Proteomes" id="UP000054097"/>
    </source>
</evidence>
<evidence type="ECO:0000256" key="1">
    <source>
        <dbReference type="SAM" id="MobiDB-lite"/>
    </source>
</evidence>
<reference evidence="2 3" key="1">
    <citation type="submission" date="2014-04" db="EMBL/GenBank/DDBJ databases">
        <authorList>
            <consortium name="DOE Joint Genome Institute"/>
            <person name="Kuo A."/>
            <person name="Zuccaro A."/>
            <person name="Kohler A."/>
            <person name="Nagy L.G."/>
            <person name="Floudas D."/>
            <person name="Copeland A."/>
            <person name="Barry K.W."/>
            <person name="Cichocki N."/>
            <person name="Veneault-Fourrey C."/>
            <person name="LaButti K."/>
            <person name="Lindquist E.A."/>
            <person name="Lipzen A."/>
            <person name="Lundell T."/>
            <person name="Morin E."/>
            <person name="Murat C."/>
            <person name="Sun H."/>
            <person name="Tunlid A."/>
            <person name="Henrissat B."/>
            <person name="Grigoriev I.V."/>
            <person name="Hibbett D.S."/>
            <person name="Martin F."/>
            <person name="Nordberg H.P."/>
            <person name="Cantor M.N."/>
            <person name="Hua S.X."/>
        </authorList>
    </citation>
    <scope>NUCLEOTIDE SEQUENCE [LARGE SCALE GENOMIC DNA]</scope>
    <source>
        <strain evidence="2 3">MAFF 305830</strain>
    </source>
</reference>
<dbReference type="AlphaFoldDB" id="A0A0C2XM53"/>
<proteinExistence type="predicted"/>
<organism evidence="2 3">
    <name type="scientific">Serendipita vermifera MAFF 305830</name>
    <dbReference type="NCBI Taxonomy" id="933852"/>
    <lineage>
        <taxon>Eukaryota</taxon>
        <taxon>Fungi</taxon>
        <taxon>Dikarya</taxon>
        <taxon>Basidiomycota</taxon>
        <taxon>Agaricomycotina</taxon>
        <taxon>Agaricomycetes</taxon>
        <taxon>Sebacinales</taxon>
        <taxon>Serendipitaceae</taxon>
        <taxon>Serendipita</taxon>
    </lineage>
</organism>
<feature type="compositionally biased region" description="Basic residues" evidence="1">
    <location>
        <begin position="43"/>
        <end position="59"/>
    </location>
</feature>
<dbReference type="EMBL" id="KN824286">
    <property type="protein sequence ID" value="KIM30052.1"/>
    <property type="molecule type" value="Genomic_DNA"/>
</dbReference>